<dbReference type="EMBL" id="JACHXJ010000004">
    <property type="protein sequence ID" value="MBB3129892.1"/>
    <property type="molecule type" value="Genomic_DNA"/>
</dbReference>
<organism evidence="1 2">
    <name type="scientific">Paenibacillus rhizosphaerae</name>
    <dbReference type="NCBI Taxonomy" id="297318"/>
    <lineage>
        <taxon>Bacteria</taxon>
        <taxon>Bacillati</taxon>
        <taxon>Bacillota</taxon>
        <taxon>Bacilli</taxon>
        <taxon>Bacillales</taxon>
        <taxon>Paenibacillaceae</taxon>
        <taxon>Paenibacillus</taxon>
    </lineage>
</organism>
<proteinExistence type="predicted"/>
<protein>
    <recommendedName>
        <fullName evidence="3">SLH domain-containing protein</fullName>
    </recommendedName>
</protein>
<dbReference type="Proteomes" id="UP000517523">
    <property type="component" value="Unassembled WGS sequence"/>
</dbReference>
<evidence type="ECO:0000313" key="1">
    <source>
        <dbReference type="EMBL" id="MBB3129892.1"/>
    </source>
</evidence>
<sequence length="32" mass="3518">MGRNGRIFAAAARTSRAEAIVLLVRLMDDQQS</sequence>
<gene>
    <name evidence="1" type="ORF">FHS19_004597</name>
</gene>
<name>A0A839TT33_9BACL</name>
<reference evidence="1 2" key="1">
    <citation type="submission" date="2020-08" db="EMBL/GenBank/DDBJ databases">
        <title>Genomic Encyclopedia of Type Strains, Phase III (KMG-III): the genomes of soil and plant-associated and newly described type strains.</title>
        <authorList>
            <person name="Whitman W."/>
        </authorList>
    </citation>
    <scope>NUCLEOTIDE SEQUENCE [LARGE SCALE GENOMIC DNA]</scope>
    <source>
        <strain evidence="1 2">CECT 5831</strain>
    </source>
</reference>
<accession>A0A839TT33</accession>
<dbReference type="AlphaFoldDB" id="A0A839TT33"/>
<evidence type="ECO:0000313" key="2">
    <source>
        <dbReference type="Proteomes" id="UP000517523"/>
    </source>
</evidence>
<evidence type="ECO:0008006" key="3">
    <source>
        <dbReference type="Google" id="ProtNLM"/>
    </source>
</evidence>
<comment type="caution">
    <text evidence="1">The sequence shown here is derived from an EMBL/GenBank/DDBJ whole genome shotgun (WGS) entry which is preliminary data.</text>
</comment>